<keyword evidence="2" id="KW-0235">DNA replication</keyword>
<keyword evidence="5" id="KW-1185">Reference proteome</keyword>
<reference evidence="4 5" key="1">
    <citation type="submission" date="2015-07" db="EMBL/GenBank/DDBJ databases">
        <title>High-quality genome of monoxenous trypanosomatid Leptomonas pyrrhocoris.</title>
        <authorList>
            <person name="Flegontov P."/>
            <person name="Butenko A."/>
            <person name="Firsov S."/>
            <person name="Vlcek C."/>
            <person name="Logacheva M.D."/>
            <person name="Field M."/>
            <person name="Filatov D."/>
            <person name="Flegontova O."/>
            <person name="Gerasimov E."/>
            <person name="Jackson A.P."/>
            <person name="Kelly S."/>
            <person name="Opperdoes F."/>
            <person name="O'Reilly A."/>
            <person name="Votypka J."/>
            <person name="Yurchenko V."/>
            <person name="Lukes J."/>
        </authorList>
    </citation>
    <scope>NUCLEOTIDE SEQUENCE [LARGE SCALE GENOMIC DNA]</scope>
    <source>
        <strain evidence="4">H10</strain>
    </source>
</reference>
<evidence type="ECO:0008006" key="6">
    <source>
        <dbReference type="Google" id="ProtNLM"/>
    </source>
</evidence>
<gene>
    <name evidence="4" type="ORF">ABB37_00009</name>
</gene>
<dbReference type="InterPro" id="IPR019128">
    <property type="entry name" value="Dcc1"/>
</dbReference>
<dbReference type="GeneID" id="26900307"/>
<comment type="caution">
    <text evidence="4">The sequence shown here is derived from an EMBL/GenBank/DDBJ whole genome shotgun (WGS) entry which is preliminary data.</text>
</comment>
<evidence type="ECO:0000313" key="5">
    <source>
        <dbReference type="Proteomes" id="UP000037923"/>
    </source>
</evidence>
<dbReference type="OrthoDB" id="276989at2759"/>
<sequence length="482" mass="52786">MNHIFVRSDFADRHEFRLLSMDDEWLKRFREHPCAAARAAQERLRSSRHKRARAAVGTSTDPEEDASVVLIMKGENQLCLHDETTTRSVRRVEYSNVMMLAQRRLNATGARALQETAAESKNVTTVPPEEPLPRARVPECNDDVVVASLSRMFDSHTAHPQRNILTVLADSYVAIDELEEGAETENGETSRAAPSSSSSGGASAGYTFTELTRRFHSSPAELAQLLQDIGAVVHRGRVRLLHPSLVFEALGAVLTYFDAADPAGMSWQAVRLHLCPAVYPDVVLRSLEAVYGASPAAADEEDVSLAGMAGVLNIPRVLTGLAAGIFDTAADVTPRTLRTGEVARGLPLEVFLDKWWNSIPSSLFGTAGVPSRNAPKAAELFVAQLRGCAVVEPRAGAGSVSLGNGTALQGTLWWMPKEVLTNDFAARLCALFELRPQKWNQEDLQAYMEVLLAPSQNFQHIMVRYAREYRIPGQAVQYAPLT</sequence>
<dbReference type="VEuPathDB" id="TriTrypDB:LpyrH10_01_0090"/>
<evidence type="ECO:0000256" key="1">
    <source>
        <dbReference type="ARBA" id="ARBA00007017"/>
    </source>
</evidence>
<feature type="region of interest" description="Disordered" evidence="3">
    <location>
        <begin position="116"/>
        <end position="136"/>
    </location>
</feature>
<organism evidence="4 5">
    <name type="scientific">Leptomonas pyrrhocoris</name>
    <name type="common">Firebug parasite</name>
    <dbReference type="NCBI Taxonomy" id="157538"/>
    <lineage>
        <taxon>Eukaryota</taxon>
        <taxon>Discoba</taxon>
        <taxon>Euglenozoa</taxon>
        <taxon>Kinetoplastea</taxon>
        <taxon>Metakinetoplastina</taxon>
        <taxon>Trypanosomatida</taxon>
        <taxon>Trypanosomatidae</taxon>
        <taxon>Leishmaniinae</taxon>
        <taxon>Leptomonas</taxon>
    </lineage>
</organism>
<comment type="similarity">
    <text evidence="1">Belongs to the DCC1 family.</text>
</comment>
<dbReference type="OMA" id="HLCPSVY"/>
<accession>A0A0M9G9S5</accession>
<dbReference type="AlphaFoldDB" id="A0A0M9G9S5"/>
<dbReference type="GO" id="GO:0031390">
    <property type="term" value="C:Ctf18 RFC-like complex"/>
    <property type="evidence" value="ECO:0007669"/>
    <property type="project" value="InterPro"/>
</dbReference>
<dbReference type="PANTHER" id="PTHR13395">
    <property type="entry name" value="SISTER CHROMATID COHESION PROTEIN DCC1-RELATED"/>
    <property type="match status" value="1"/>
</dbReference>
<protein>
    <recommendedName>
        <fullName evidence="6">Sister chromatid cohesion protein DCC1</fullName>
    </recommendedName>
</protein>
<dbReference type="Pfam" id="PF09724">
    <property type="entry name" value="Dcc1"/>
    <property type="match status" value="1"/>
</dbReference>
<feature type="region of interest" description="Disordered" evidence="3">
    <location>
        <begin position="181"/>
        <end position="203"/>
    </location>
</feature>
<dbReference type="GO" id="GO:0000785">
    <property type="term" value="C:chromatin"/>
    <property type="evidence" value="ECO:0007669"/>
    <property type="project" value="TreeGrafter"/>
</dbReference>
<dbReference type="PANTHER" id="PTHR13395:SF6">
    <property type="entry name" value="SISTER CHROMATID COHESION PROTEIN DCC1"/>
    <property type="match status" value="1"/>
</dbReference>
<feature type="compositionally biased region" description="Low complexity" evidence="3">
    <location>
        <begin position="187"/>
        <end position="203"/>
    </location>
</feature>
<dbReference type="EMBL" id="LGTL01000001">
    <property type="protein sequence ID" value="KPA85599.1"/>
    <property type="molecule type" value="Genomic_DNA"/>
</dbReference>
<dbReference type="GO" id="GO:0034088">
    <property type="term" value="P:maintenance of mitotic sister chromatid cohesion"/>
    <property type="evidence" value="ECO:0007669"/>
    <property type="project" value="TreeGrafter"/>
</dbReference>
<dbReference type="Proteomes" id="UP000037923">
    <property type="component" value="Unassembled WGS sequence"/>
</dbReference>
<dbReference type="GO" id="GO:0000775">
    <property type="term" value="C:chromosome, centromeric region"/>
    <property type="evidence" value="ECO:0007669"/>
    <property type="project" value="TreeGrafter"/>
</dbReference>
<evidence type="ECO:0000256" key="3">
    <source>
        <dbReference type="SAM" id="MobiDB-lite"/>
    </source>
</evidence>
<name>A0A0M9G9S5_LEPPY</name>
<dbReference type="RefSeq" id="XP_015664038.1">
    <property type="nucleotide sequence ID" value="XM_015796030.1"/>
</dbReference>
<evidence type="ECO:0000256" key="2">
    <source>
        <dbReference type="ARBA" id="ARBA00022705"/>
    </source>
</evidence>
<proteinExistence type="inferred from homology"/>
<dbReference type="GO" id="GO:0006260">
    <property type="term" value="P:DNA replication"/>
    <property type="evidence" value="ECO:0007669"/>
    <property type="project" value="UniProtKB-KW"/>
</dbReference>
<evidence type="ECO:0000313" key="4">
    <source>
        <dbReference type="EMBL" id="KPA85599.1"/>
    </source>
</evidence>